<dbReference type="GO" id="GO:0008270">
    <property type="term" value="F:zinc ion binding"/>
    <property type="evidence" value="ECO:0007669"/>
    <property type="project" value="UniProtKB-KW"/>
</dbReference>
<dbReference type="OrthoDB" id="371970at2157"/>
<dbReference type="EMBL" id="LNTB01000001">
    <property type="protein sequence ID" value="KSW11633.1"/>
    <property type="molecule type" value="Genomic_DNA"/>
</dbReference>
<dbReference type="InterPro" id="IPR006070">
    <property type="entry name" value="Sua5-like_dom"/>
</dbReference>
<dbReference type="InterPro" id="IPR017945">
    <property type="entry name" value="DHBP_synth_RibB-like_a/b_dom"/>
</dbReference>
<keyword evidence="6" id="KW-0862">Zinc</keyword>
<sequence>MHEPPRRALRLRVTGIVQGVGFRPFVYRLAISRGVSGYVVNLGGSEVEIHVEGSPSRLAGFIEGLYLERPPPARIEELEIEEVRPQGFKGFTIKRSEKRKSKRSMIPPDFGICRDCLKEVHDPSTRFYRYYWNSCAWCGPRFSMMYTVPYDRENTSMRKYSLCRDCRRDYEDPGNIRRFHAQGISCPRCGPRTYVYTMDGRRLPVEDPVEWAAEKIEEGYILAVKGVGGFHLAALASRDDVVEELRRRKRRPTKPFALMARDCSVVEKIAEPPPGACSVLESAERPILLLPRRPGSPVSPLVAPGLDTVGVMLPYTGFQALLLESVRDGFLIMTSGNKSGYPMCTTLECVFTHLRGIADYVVAHDREIVHRVDDSVLRYTEGELVFLRRARGYAPTWLYSPEQLPDMVAVGAELQTAGAVAFEDKIVPTQYIGDMDEPGQVEELEKELRWFIEVYSLRPRAVAVDMHPGYHNRPLAARLAEEYGAELVEVQHHHAHAAAAMLEDRVPPGEKRVAITIDGTGYGTDGTVWGGEVLVASYAGFTRAASLHPFRLPGGDAAAEWPVKALVGLMQASGLGEEEVLEILRRRGLLSRDKLPHGELEARVSYRLAAAGKAPLATSTGRTLDALAALLGVAWHRGYEGEPAMRLEAAARGGRDHGYTPRLVQMEGRLVVDTRGLLEWVLDNLDRLPPADLAATVQRALGRGLGEAAARAARGLSGPVYISGGAAVNTLIVQGVREALKDHGLEARLPHRLPPGDGGIAAGQVLVAASRILGWD</sequence>
<feature type="domain" description="Acylphosphatase-like" evidence="10">
    <location>
        <begin position="8"/>
        <end position="95"/>
    </location>
</feature>
<dbReference type="EC" id="6.2.-.-" evidence="8"/>
<protein>
    <recommendedName>
        <fullName evidence="8">Carbamoyltransferase</fullName>
        <ecNumber evidence="8">6.2.-.-</ecNumber>
    </recommendedName>
</protein>
<feature type="active site" evidence="9">
    <location>
        <position position="41"/>
    </location>
</feature>
<dbReference type="InterPro" id="IPR055128">
    <property type="entry name" value="HypF_C_2"/>
</dbReference>
<comment type="catalytic activity">
    <reaction evidence="9">
        <text>an acyl phosphate + H2O = a carboxylate + phosphate + H(+)</text>
        <dbReference type="Rhea" id="RHEA:14965"/>
        <dbReference type="ChEBI" id="CHEBI:15377"/>
        <dbReference type="ChEBI" id="CHEBI:15378"/>
        <dbReference type="ChEBI" id="CHEBI:29067"/>
        <dbReference type="ChEBI" id="CHEBI:43474"/>
        <dbReference type="ChEBI" id="CHEBI:59918"/>
        <dbReference type="EC" id="3.6.1.7"/>
    </reaction>
</comment>
<feature type="active site" evidence="9">
    <location>
        <position position="23"/>
    </location>
</feature>
<evidence type="ECO:0000256" key="3">
    <source>
        <dbReference type="ARBA" id="ARBA00022598"/>
    </source>
</evidence>
<comment type="caution">
    <text evidence="12">The sequence shown here is derived from an EMBL/GenBank/DDBJ whole genome shotgun (WGS) entry which is preliminary data.</text>
</comment>
<keyword evidence="13" id="KW-1185">Reference proteome</keyword>
<keyword evidence="9" id="KW-0378">Hydrolase</keyword>
<dbReference type="InterPro" id="IPR036046">
    <property type="entry name" value="Acylphosphatase-like_dom_sf"/>
</dbReference>
<organism evidence="12 13">
    <name type="scientific">Pyrodictium occultum</name>
    <dbReference type="NCBI Taxonomy" id="2309"/>
    <lineage>
        <taxon>Archaea</taxon>
        <taxon>Thermoproteota</taxon>
        <taxon>Thermoprotei</taxon>
        <taxon>Desulfurococcales</taxon>
        <taxon>Pyrodictiaceae</taxon>
        <taxon>Pyrodictium</taxon>
    </lineage>
</organism>
<dbReference type="SUPFAM" id="SSF53067">
    <property type="entry name" value="Actin-like ATPase domain"/>
    <property type="match status" value="1"/>
</dbReference>
<dbReference type="NCBIfam" id="TIGR00143">
    <property type="entry name" value="hypF"/>
    <property type="match status" value="1"/>
</dbReference>
<comment type="similarity">
    <text evidence="2 8">Belongs to the carbamoyltransferase HypF family.</text>
</comment>
<dbReference type="GO" id="GO:0016874">
    <property type="term" value="F:ligase activity"/>
    <property type="evidence" value="ECO:0007669"/>
    <property type="project" value="UniProtKB-UniRule"/>
</dbReference>
<evidence type="ECO:0000256" key="5">
    <source>
        <dbReference type="ARBA" id="ARBA00022771"/>
    </source>
</evidence>
<dbReference type="GO" id="GO:0003725">
    <property type="term" value="F:double-stranded RNA binding"/>
    <property type="evidence" value="ECO:0007669"/>
    <property type="project" value="InterPro"/>
</dbReference>
<evidence type="ECO:0000313" key="13">
    <source>
        <dbReference type="Proteomes" id="UP000053352"/>
    </source>
</evidence>
<evidence type="ECO:0000256" key="4">
    <source>
        <dbReference type="ARBA" id="ARBA00022723"/>
    </source>
</evidence>
<dbReference type="InterPro" id="IPR043129">
    <property type="entry name" value="ATPase_NBD"/>
</dbReference>
<evidence type="ECO:0000256" key="9">
    <source>
        <dbReference type="PROSITE-ProRule" id="PRU00520"/>
    </source>
</evidence>
<keyword evidence="5" id="KW-0863">Zinc-finger</keyword>
<evidence type="ECO:0000256" key="8">
    <source>
        <dbReference type="PIRNR" id="PIRNR006256"/>
    </source>
</evidence>
<dbReference type="Pfam" id="PF07503">
    <property type="entry name" value="zf-HYPF"/>
    <property type="match status" value="2"/>
</dbReference>
<dbReference type="GO" id="GO:0051604">
    <property type="term" value="P:protein maturation"/>
    <property type="evidence" value="ECO:0007669"/>
    <property type="project" value="TreeGrafter"/>
</dbReference>
<dbReference type="Pfam" id="PF17788">
    <property type="entry name" value="HypF_C"/>
    <property type="match status" value="1"/>
</dbReference>
<dbReference type="PROSITE" id="PS51160">
    <property type="entry name" value="ACYLPHOSPHATASE_3"/>
    <property type="match status" value="1"/>
</dbReference>
<comment type="catalytic activity">
    <reaction evidence="7">
        <text>C-terminal L-cysteinyl-[HypE protein] + carbamoyl phosphate + ATP + H2O = C-terminal S-carboxamide-L-cysteinyl-[HypE protein] + AMP + phosphate + diphosphate + H(+)</text>
        <dbReference type="Rhea" id="RHEA:55636"/>
        <dbReference type="Rhea" id="RHEA-COMP:14247"/>
        <dbReference type="Rhea" id="RHEA-COMP:14392"/>
        <dbReference type="ChEBI" id="CHEBI:15377"/>
        <dbReference type="ChEBI" id="CHEBI:15378"/>
        <dbReference type="ChEBI" id="CHEBI:30616"/>
        <dbReference type="ChEBI" id="CHEBI:33019"/>
        <dbReference type="ChEBI" id="CHEBI:43474"/>
        <dbReference type="ChEBI" id="CHEBI:58228"/>
        <dbReference type="ChEBI" id="CHEBI:76913"/>
        <dbReference type="ChEBI" id="CHEBI:139126"/>
        <dbReference type="ChEBI" id="CHEBI:456215"/>
    </reaction>
</comment>
<name>A0A0V8RU98_PYROC</name>
<dbReference type="PROSITE" id="PS00150">
    <property type="entry name" value="ACYLPHOSPHATASE_1"/>
    <property type="match status" value="1"/>
</dbReference>
<dbReference type="SUPFAM" id="SSF55821">
    <property type="entry name" value="YrdC/RibB"/>
    <property type="match status" value="1"/>
</dbReference>
<dbReference type="InterPro" id="IPR041440">
    <property type="entry name" value="HypF_C"/>
</dbReference>
<dbReference type="InterPro" id="IPR011125">
    <property type="entry name" value="Znf_HypF"/>
</dbReference>
<gene>
    <name evidence="12" type="ORF">CF15_02045</name>
</gene>
<evidence type="ECO:0000259" key="10">
    <source>
        <dbReference type="PROSITE" id="PS51160"/>
    </source>
</evidence>
<dbReference type="Gene3D" id="3.90.870.50">
    <property type="match status" value="1"/>
</dbReference>
<dbReference type="AlphaFoldDB" id="A0A0V8RU98"/>
<evidence type="ECO:0000313" key="12">
    <source>
        <dbReference type="EMBL" id="KSW11633.1"/>
    </source>
</evidence>
<dbReference type="PROSITE" id="PS51163">
    <property type="entry name" value="YRDC"/>
    <property type="match status" value="1"/>
</dbReference>
<dbReference type="Pfam" id="PF01300">
    <property type="entry name" value="Sua5_yciO_yrdC"/>
    <property type="match status" value="1"/>
</dbReference>
<evidence type="ECO:0000256" key="7">
    <source>
        <dbReference type="ARBA" id="ARBA00048220"/>
    </source>
</evidence>
<dbReference type="Gene3D" id="3.30.110.120">
    <property type="match status" value="1"/>
</dbReference>
<dbReference type="InterPro" id="IPR004421">
    <property type="entry name" value="Carbamoyltransferase_HypF"/>
</dbReference>
<reference evidence="12 13" key="1">
    <citation type="submission" date="2015-11" db="EMBL/GenBank/DDBJ databases">
        <title>Genome sequence of Pyrodictium occultum PL-19, a marine hyperthermophilic archaeon isolated from Volcano, Italy.</title>
        <authorList>
            <person name="Utturkar S."/>
            <person name="Huber H."/>
            <person name="Leptihn S."/>
            <person name="Brown S."/>
            <person name="Stetter K.O."/>
            <person name="Podar M."/>
        </authorList>
    </citation>
    <scope>NUCLEOTIDE SEQUENCE [LARGE SCALE GENOMIC DNA]</scope>
    <source>
        <strain evidence="12 13">PL-19</strain>
    </source>
</reference>
<dbReference type="Gene3D" id="3.30.420.360">
    <property type="match status" value="1"/>
</dbReference>
<evidence type="ECO:0000259" key="11">
    <source>
        <dbReference type="PROSITE" id="PS51163"/>
    </source>
</evidence>
<dbReference type="PANTHER" id="PTHR42959">
    <property type="entry name" value="CARBAMOYLTRANSFERASE"/>
    <property type="match status" value="1"/>
</dbReference>
<dbReference type="PIRSF" id="PIRSF006256">
    <property type="entry name" value="CMPcnvr_hdrg_mat"/>
    <property type="match status" value="1"/>
</dbReference>
<dbReference type="SUPFAM" id="SSF54975">
    <property type="entry name" value="Acylphosphatase/BLUF domain-like"/>
    <property type="match status" value="1"/>
</dbReference>
<feature type="domain" description="YrdC-like" evidence="11">
    <location>
        <begin position="206"/>
        <end position="392"/>
    </location>
</feature>
<evidence type="ECO:0000256" key="1">
    <source>
        <dbReference type="ARBA" id="ARBA00004711"/>
    </source>
</evidence>
<comment type="pathway">
    <text evidence="1">Protein modification; [NiFe] hydrogenase maturation.</text>
</comment>
<dbReference type="GO" id="GO:0003998">
    <property type="term" value="F:acylphosphatase activity"/>
    <property type="evidence" value="ECO:0007669"/>
    <property type="project" value="UniProtKB-EC"/>
</dbReference>
<accession>A0A0V8RU98</accession>
<dbReference type="GO" id="GO:0016743">
    <property type="term" value="F:carboxyl- or carbamoyltransferase activity"/>
    <property type="evidence" value="ECO:0007669"/>
    <property type="project" value="UniProtKB-UniRule"/>
</dbReference>
<dbReference type="PANTHER" id="PTHR42959:SF1">
    <property type="entry name" value="CARBAMOYLTRANSFERASE HYPF"/>
    <property type="match status" value="1"/>
</dbReference>
<evidence type="ECO:0000256" key="2">
    <source>
        <dbReference type="ARBA" id="ARBA00008097"/>
    </source>
</evidence>
<dbReference type="Gene3D" id="3.30.420.40">
    <property type="match status" value="1"/>
</dbReference>
<keyword evidence="4" id="KW-0479">Metal-binding</keyword>
<dbReference type="InterPro" id="IPR017968">
    <property type="entry name" value="Acylphosphatase_CS"/>
</dbReference>
<dbReference type="InterPro" id="IPR051060">
    <property type="entry name" value="Carbamoyltrans_HypF-like"/>
</dbReference>
<dbReference type="RefSeq" id="WP_058370308.1">
    <property type="nucleotide sequence ID" value="NZ_LNTB01000001.1"/>
</dbReference>
<dbReference type="Pfam" id="PF22521">
    <property type="entry name" value="HypF_C_2"/>
    <property type="match status" value="1"/>
</dbReference>
<evidence type="ECO:0000256" key="6">
    <source>
        <dbReference type="ARBA" id="ARBA00022833"/>
    </source>
</evidence>
<keyword evidence="3" id="KW-0436">Ligase</keyword>
<dbReference type="UniPathway" id="UPA00335"/>
<dbReference type="InterPro" id="IPR001792">
    <property type="entry name" value="Acylphosphatase-like_dom"/>
</dbReference>
<dbReference type="Pfam" id="PF00708">
    <property type="entry name" value="Acylphosphatase"/>
    <property type="match status" value="1"/>
</dbReference>
<proteinExistence type="inferred from homology"/>
<dbReference type="STRING" id="2309.CF15_02045"/>
<dbReference type="Proteomes" id="UP000053352">
    <property type="component" value="Unassembled WGS sequence"/>
</dbReference>